<dbReference type="EMBL" id="AJVK01029133">
    <property type="status" value="NOT_ANNOTATED_CDS"/>
    <property type="molecule type" value="Genomic_DNA"/>
</dbReference>
<organism evidence="3 4">
    <name type="scientific">Phlebotomus papatasi</name>
    <name type="common">Sandfly</name>
    <dbReference type="NCBI Taxonomy" id="29031"/>
    <lineage>
        <taxon>Eukaryota</taxon>
        <taxon>Metazoa</taxon>
        <taxon>Ecdysozoa</taxon>
        <taxon>Arthropoda</taxon>
        <taxon>Hexapoda</taxon>
        <taxon>Insecta</taxon>
        <taxon>Pterygota</taxon>
        <taxon>Neoptera</taxon>
        <taxon>Endopterygota</taxon>
        <taxon>Diptera</taxon>
        <taxon>Nematocera</taxon>
        <taxon>Psychodoidea</taxon>
        <taxon>Psychodidae</taxon>
        <taxon>Phlebotomus</taxon>
        <taxon>Phlebotomus</taxon>
    </lineage>
</organism>
<keyword evidence="4" id="KW-1185">Reference proteome</keyword>
<feature type="compositionally biased region" description="Polar residues" evidence="2">
    <location>
        <begin position="83"/>
        <end position="92"/>
    </location>
</feature>
<keyword evidence="1" id="KW-0175">Coiled coil</keyword>
<proteinExistence type="predicted"/>
<feature type="compositionally biased region" description="Basic and acidic residues" evidence="2">
    <location>
        <begin position="297"/>
        <end position="309"/>
    </location>
</feature>
<feature type="coiled-coil region" evidence="1">
    <location>
        <begin position="33"/>
        <end position="60"/>
    </location>
</feature>
<evidence type="ECO:0000313" key="3">
    <source>
        <dbReference type="EnsemblMetazoa" id="PPAI004697-PA"/>
    </source>
</evidence>
<dbReference type="VEuPathDB" id="VectorBase:PPAPM1_000810"/>
<dbReference type="AlphaFoldDB" id="A0A1B0DAJ2"/>
<dbReference type="VEuPathDB" id="VectorBase:PPAI004697"/>
<sequence length="348" mass="39352">MGCLFCEKTQENPAIGEGSNSFISLLKQLWKHHSDLKADFERVSLEKEALKNEIDILQAAEKCRMKFGPSQPSQPKVSRKESSSSILQTQPIFSEDEDRTAEGSDWDDAFLVGTDEAFGKENSPRRKSKSKKQESRLPLSPQKDNIFVDNLPVRPKSKVSPVRWYSSGKALNETMTSKNISALEKPTVPSKLLDMIKPSRSKIPDSSPNSEKKLKLRQTTLNFSRVDRDETFCEELVNATPEKVTQPKLWSRGNQLGDTPLDRKTSLQDDITQIHPEDTIFIDDSQEKFLSPPKVPQKVDKPEKIKSPDIGRPCLTPDGFWDLDFPPTAKTQPTSPSDRLCKRPRKKS</sequence>
<dbReference type="EnsemblMetazoa" id="PPAI004697-RA">
    <property type="protein sequence ID" value="PPAI004697-PA"/>
    <property type="gene ID" value="PPAI004697"/>
</dbReference>
<feature type="region of interest" description="Disordered" evidence="2">
    <location>
        <begin position="284"/>
        <end position="348"/>
    </location>
</feature>
<evidence type="ECO:0000256" key="1">
    <source>
        <dbReference type="SAM" id="Coils"/>
    </source>
</evidence>
<protein>
    <submittedName>
        <fullName evidence="3">Uncharacterized protein</fullName>
    </submittedName>
</protein>
<evidence type="ECO:0000256" key="2">
    <source>
        <dbReference type="SAM" id="MobiDB-lite"/>
    </source>
</evidence>
<name>A0A1B0DAJ2_PHLPP</name>
<reference evidence="3" key="1">
    <citation type="submission" date="2022-08" db="UniProtKB">
        <authorList>
            <consortium name="EnsemblMetazoa"/>
        </authorList>
    </citation>
    <scope>IDENTIFICATION</scope>
    <source>
        <strain evidence="3">Israel</strain>
    </source>
</reference>
<evidence type="ECO:0000313" key="4">
    <source>
        <dbReference type="Proteomes" id="UP000092462"/>
    </source>
</evidence>
<accession>A0A1B0DAJ2</accession>
<feature type="compositionally biased region" description="Acidic residues" evidence="2">
    <location>
        <begin position="94"/>
        <end position="108"/>
    </location>
</feature>
<feature type="region of interest" description="Disordered" evidence="2">
    <location>
        <begin position="66"/>
        <end position="147"/>
    </location>
</feature>
<dbReference type="Proteomes" id="UP000092462">
    <property type="component" value="Unassembled WGS sequence"/>
</dbReference>